<dbReference type="InterPro" id="IPR006311">
    <property type="entry name" value="TAT_signal"/>
</dbReference>
<dbReference type="EMBL" id="CAJPUY010000001">
    <property type="protein sequence ID" value="CAG2127355.1"/>
    <property type="molecule type" value="Genomic_DNA"/>
</dbReference>
<dbReference type="SUPFAM" id="SSF53850">
    <property type="entry name" value="Periplasmic binding protein-like II"/>
    <property type="match status" value="1"/>
</dbReference>
<dbReference type="AlphaFoldDB" id="A0A916IPT9"/>
<organism evidence="2 3">
    <name type="scientific">Cupriavidus yeoncheonensis</name>
    <dbReference type="NCBI Taxonomy" id="1462994"/>
    <lineage>
        <taxon>Bacteria</taxon>
        <taxon>Pseudomonadati</taxon>
        <taxon>Pseudomonadota</taxon>
        <taxon>Betaproteobacteria</taxon>
        <taxon>Burkholderiales</taxon>
        <taxon>Burkholderiaceae</taxon>
        <taxon>Cupriavidus</taxon>
    </lineage>
</organism>
<evidence type="ECO:0000313" key="3">
    <source>
        <dbReference type="Proteomes" id="UP000672934"/>
    </source>
</evidence>
<evidence type="ECO:0000313" key="2">
    <source>
        <dbReference type="EMBL" id="CAG2127355.1"/>
    </source>
</evidence>
<dbReference type="PANTHER" id="PTHR42928:SF5">
    <property type="entry name" value="BLR1237 PROTEIN"/>
    <property type="match status" value="1"/>
</dbReference>
<dbReference type="PIRSF" id="PIRSF017082">
    <property type="entry name" value="YflP"/>
    <property type="match status" value="1"/>
</dbReference>
<dbReference type="Pfam" id="PF03401">
    <property type="entry name" value="TctC"/>
    <property type="match status" value="1"/>
</dbReference>
<keyword evidence="3" id="KW-1185">Reference proteome</keyword>
<gene>
    <name evidence="2" type="ORF">LMG31506_00456</name>
</gene>
<accession>A0A916IPT9</accession>
<sequence length="335" mass="34900">MNTLSRAGTQRRAWLLATGLAFAAAATLGHSGLARAQTWPSRPIQLLIPYPPGGSADLLARPVAARLQERLGQPVVLDYRPGAGGTIATQMLARARPDGNTLIMVLAAHAINASLYPRLPYDTRKDFAPVSLVANLPMILAGSSSLRAGTVPELIAEAKASPGKLTFGSAGNGNTGHLAGELFDSVAGVKMTHVPYKGSAQVVTAMLSGEIQLTFDSISTTLPHVRAGKVRALAVTGTKRAAIAPEVPTLAEVGVPGINITGWYAVLAPAGTPAPVVERLSREIATVLKEPELKANLAANGYEPVGSTPDALRTHIDAEITRWSKVVKDSGAQVQ</sequence>
<reference evidence="2" key="1">
    <citation type="submission" date="2021-03" db="EMBL/GenBank/DDBJ databases">
        <authorList>
            <person name="Peeters C."/>
        </authorList>
    </citation>
    <scope>NUCLEOTIDE SEQUENCE</scope>
    <source>
        <strain evidence="2">LMG 31506</strain>
    </source>
</reference>
<dbReference type="PANTHER" id="PTHR42928">
    <property type="entry name" value="TRICARBOXYLATE-BINDING PROTEIN"/>
    <property type="match status" value="1"/>
</dbReference>
<dbReference type="CDD" id="cd13578">
    <property type="entry name" value="PBP2_Bug27"/>
    <property type="match status" value="1"/>
</dbReference>
<dbReference type="Gene3D" id="3.40.190.150">
    <property type="entry name" value="Bordetella uptake gene, domain 1"/>
    <property type="match status" value="1"/>
</dbReference>
<evidence type="ECO:0000256" key="1">
    <source>
        <dbReference type="ARBA" id="ARBA00006987"/>
    </source>
</evidence>
<protein>
    <recommendedName>
        <fullName evidence="4">Tripartite tricarboxylate transporter substrate binding protein</fullName>
    </recommendedName>
</protein>
<dbReference type="PROSITE" id="PS51318">
    <property type="entry name" value="TAT"/>
    <property type="match status" value="1"/>
</dbReference>
<evidence type="ECO:0008006" key="4">
    <source>
        <dbReference type="Google" id="ProtNLM"/>
    </source>
</evidence>
<name>A0A916IPT9_9BURK</name>
<proteinExistence type="inferred from homology"/>
<dbReference type="InterPro" id="IPR005064">
    <property type="entry name" value="BUG"/>
</dbReference>
<comment type="caution">
    <text evidence="2">The sequence shown here is derived from an EMBL/GenBank/DDBJ whole genome shotgun (WGS) entry which is preliminary data.</text>
</comment>
<dbReference type="InterPro" id="IPR042100">
    <property type="entry name" value="Bug_dom1"/>
</dbReference>
<dbReference type="Proteomes" id="UP000672934">
    <property type="component" value="Unassembled WGS sequence"/>
</dbReference>
<comment type="similarity">
    <text evidence="1">Belongs to the UPF0065 (bug) family.</text>
</comment>
<dbReference type="RefSeq" id="WP_211945450.1">
    <property type="nucleotide sequence ID" value="NZ_CAJPUY010000001.1"/>
</dbReference>
<dbReference type="Gene3D" id="3.40.190.10">
    <property type="entry name" value="Periplasmic binding protein-like II"/>
    <property type="match status" value="1"/>
</dbReference>